<dbReference type="PANTHER" id="PTHR43048">
    <property type="entry name" value="METHYLMALONYL-COA EPIMERASE"/>
    <property type="match status" value="1"/>
</dbReference>
<dbReference type="GO" id="GO:0046491">
    <property type="term" value="P:L-methylmalonyl-CoA metabolic process"/>
    <property type="evidence" value="ECO:0007669"/>
    <property type="project" value="TreeGrafter"/>
</dbReference>
<dbReference type="Gene3D" id="3.30.200.20">
    <property type="entry name" value="Phosphorylase Kinase, domain 1"/>
    <property type="match status" value="1"/>
</dbReference>
<dbReference type="InterPro" id="IPR004360">
    <property type="entry name" value="Glyas_Fos-R_dOase_dom"/>
</dbReference>
<dbReference type="Gene3D" id="3.10.180.10">
    <property type="entry name" value="2,3-Dihydroxybiphenyl 1,2-Dioxygenase, domain 1"/>
    <property type="match status" value="1"/>
</dbReference>
<evidence type="ECO:0000259" key="2">
    <source>
        <dbReference type="PROSITE" id="PS51819"/>
    </source>
</evidence>
<proteinExistence type="predicted"/>
<dbReference type="PANTHER" id="PTHR43048:SF5">
    <property type="entry name" value="BLR5325 PROTEIN"/>
    <property type="match status" value="1"/>
</dbReference>
<organism evidence="3 4">
    <name type="scientific">Geodia barretti</name>
    <name type="common">Barrett's horny sponge</name>
    <dbReference type="NCBI Taxonomy" id="519541"/>
    <lineage>
        <taxon>Eukaryota</taxon>
        <taxon>Metazoa</taxon>
        <taxon>Porifera</taxon>
        <taxon>Demospongiae</taxon>
        <taxon>Heteroscleromorpha</taxon>
        <taxon>Tetractinellida</taxon>
        <taxon>Astrophorina</taxon>
        <taxon>Geodiidae</taxon>
        <taxon>Geodia</taxon>
    </lineage>
</organism>
<dbReference type="InterPro" id="IPR002575">
    <property type="entry name" value="Aminoglycoside_PTrfase"/>
</dbReference>
<comment type="caution">
    <text evidence="3">The sequence shown here is derived from an EMBL/GenBank/DDBJ whole genome shotgun (WGS) entry which is preliminary data.</text>
</comment>
<dbReference type="AlphaFoldDB" id="A0AA35WUT9"/>
<dbReference type="InterPro" id="IPR051785">
    <property type="entry name" value="MMCE/EMCE_epimerase"/>
</dbReference>
<dbReference type="SUPFAM" id="SSF56112">
    <property type="entry name" value="Protein kinase-like (PK-like)"/>
    <property type="match status" value="1"/>
</dbReference>
<dbReference type="Proteomes" id="UP001174909">
    <property type="component" value="Unassembled WGS sequence"/>
</dbReference>
<dbReference type="InterPro" id="IPR011009">
    <property type="entry name" value="Kinase-like_dom_sf"/>
</dbReference>
<dbReference type="GO" id="GO:0046872">
    <property type="term" value="F:metal ion binding"/>
    <property type="evidence" value="ECO:0007669"/>
    <property type="project" value="UniProtKB-KW"/>
</dbReference>
<evidence type="ECO:0000313" key="4">
    <source>
        <dbReference type="Proteomes" id="UP001174909"/>
    </source>
</evidence>
<dbReference type="EMBL" id="CASHTH010002276">
    <property type="protein sequence ID" value="CAI8027372.1"/>
    <property type="molecule type" value="Genomic_DNA"/>
</dbReference>
<keyword evidence="1" id="KW-0479">Metal-binding</keyword>
<dbReference type="Pfam" id="PF01636">
    <property type="entry name" value="APH"/>
    <property type="match status" value="1"/>
</dbReference>
<dbReference type="Pfam" id="PF00903">
    <property type="entry name" value="Glyoxalase"/>
    <property type="match status" value="1"/>
</dbReference>
<protein>
    <recommendedName>
        <fullName evidence="2">VOC domain-containing protein</fullName>
    </recommendedName>
</protein>
<dbReference type="InterPro" id="IPR037523">
    <property type="entry name" value="VOC_core"/>
</dbReference>
<dbReference type="PROSITE" id="PS51819">
    <property type="entry name" value="VOC"/>
    <property type="match status" value="1"/>
</dbReference>
<accession>A0AA35WUT9</accession>
<dbReference type="GO" id="GO:0004493">
    <property type="term" value="F:methylmalonyl-CoA epimerase activity"/>
    <property type="evidence" value="ECO:0007669"/>
    <property type="project" value="TreeGrafter"/>
</dbReference>
<dbReference type="InterPro" id="IPR029068">
    <property type="entry name" value="Glyas_Bleomycin-R_OHBP_Dase"/>
</dbReference>
<evidence type="ECO:0000256" key="1">
    <source>
        <dbReference type="ARBA" id="ARBA00022723"/>
    </source>
</evidence>
<sequence>MLSELATAIQVSIRKNYNLTIESATPIGTGAMSTTMRLATNQGTLFLKIYKSARNQKTPAQLDLQRIAFTHTVQDFLYEEGFPVPRLLPNNSGETFSVCNSPLETGEVYALSEFIEGSDYDVANSEQLRASGEMLGRLHQQLRLFQPQIQLAGPSLETELFIQLEARLARLQLVAEKDPSAPPQIDSWIDEVGILKSAVSTVHDAESEQDVEAAVAYYEKMLDGKVTERVEVRGLPIVRMDIGGEKIFLSPKFGDMEVEPTSGNPRWGVYQLAFGVEDLDATLAEMEAKGAEIEDAKPSGLPIAFVKGPDNVQIELIEGTV</sequence>
<name>A0AA35WUT9_GEOBA</name>
<feature type="domain" description="VOC" evidence="2">
    <location>
        <begin position="200"/>
        <end position="319"/>
    </location>
</feature>
<gene>
    <name evidence="3" type="ORF">GBAR_LOCUS15667</name>
</gene>
<keyword evidence="4" id="KW-1185">Reference proteome</keyword>
<dbReference type="SUPFAM" id="SSF54593">
    <property type="entry name" value="Glyoxalase/Bleomycin resistance protein/Dihydroxybiphenyl dioxygenase"/>
    <property type="match status" value="1"/>
</dbReference>
<evidence type="ECO:0000313" key="3">
    <source>
        <dbReference type="EMBL" id="CAI8027372.1"/>
    </source>
</evidence>
<reference evidence="3" key="1">
    <citation type="submission" date="2023-03" db="EMBL/GenBank/DDBJ databases">
        <authorList>
            <person name="Steffen K."/>
            <person name="Cardenas P."/>
        </authorList>
    </citation>
    <scope>NUCLEOTIDE SEQUENCE</scope>
</reference>